<sequence length="364" mass="40452">MLDTSTQQSPIIALWVIMTTLAAVTVCMRFYTRRLILHILGPEDWLIAVAMVFALGTCVGFIRQTMFGLGRHVWTLTPEMMKQWGIEQFYSFTFYSVSLAIAKISILFLYMRVMVHGAQRIAIYVVLGIVMVCNIWVFISNFIQCTPLQALWDHEVKGTCMGIAVTLGNSIMHIITDFIVFTLPIPTLAKLKIHRKQKIGLMVVFSIGFFVCLISIIRMVSISRLDFTDVPYQFSVVAYWGAVEVNLAIICACLTTLKPLVARFFPKLLDSMSSEKTSQGGTLCHTGRHGTIGGGGAGSAAQRTRRTTLEERSFARLDDDSLKSDEEEGQSPYEMEATPGKGGVLTAPGKTYAGVHVSHRERAM</sequence>
<feature type="domain" description="Rhodopsin" evidence="8">
    <location>
        <begin position="28"/>
        <end position="263"/>
    </location>
</feature>
<dbReference type="InterPro" id="IPR049326">
    <property type="entry name" value="Rhodopsin_dom_fungi"/>
</dbReference>
<feature type="transmembrane region" description="Helical" evidence="7">
    <location>
        <begin position="12"/>
        <end position="32"/>
    </location>
</feature>
<keyword evidence="10" id="KW-1185">Reference proteome</keyword>
<evidence type="ECO:0000256" key="7">
    <source>
        <dbReference type="SAM" id="Phobius"/>
    </source>
</evidence>
<comment type="subcellular location">
    <subcellularLocation>
        <location evidence="1">Membrane</location>
        <topology evidence="1">Multi-pass membrane protein</topology>
    </subcellularLocation>
</comment>
<dbReference type="Proteomes" id="UP001303889">
    <property type="component" value="Unassembled WGS sequence"/>
</dbReference>
<keyword evidence="2 7" id="KW-0812">Transmembrane</keyword>
<evidence type="ECO:0000256" key="3">
    <source>
        <dbReference type="ARBA" id="ARBA00022989"/>
    </source>
</evidence>
<dbReference type="PANTHER" id="PTHR33048">
    <property type="entry name" value="PTH11-LIKE INTEGRAL MEMBRANE PROTEIN (AFU_ORTHOLOGUE AFUA_5G11245)"/>
    <property type="match status" value="1"/>
</dbReference>
<dbReference type="InterPro" id="IPR052337">
    <property type="entry name" value="SAT4-like"/>
</dbReference>
<dbReference type="PANTHER" id="PTHR33048:SF47">
    <property type="entry name" value="INTEGRAL MEMBRANE PROTEIN-RELATED"/>
    <property type="match status" value="1"/>
</dbReference>
<evidence type="ECO:0000313" key="9">
    <source>
        <dbReference type="EMBL" id="KAK3896661.1"/>
    </source>
</evidence>
<protein>
    <recommendedName>
        <fullName evidence="8">Rhodopsin domain-containing protein</fullName>
    </recommendedName>
</protein>
<dbReference type="GO" id="GO:0016020">
    <property type="term" value="C:membrane"/>
    <property type="evidence" value="ECO:0007669"/>
    <property type="project" value="UniProtKB-SubCell"/>
</dbReference>
<name>A0AAN6RNS6_9PEZI</name>
<accession>A0AAN6RNS6</accession>
<feature type="transmembrane region" description="Helical" evidence="7">
    <location>
        <begin position="44"/>
        <end position="69"/>
    </location>
</feature>
<dbReference type="EMBL" id="MU856466">
    <property type="protein sequence ID" value="KAK3896661.1"/>
    <property type="molecule type" value="Genomic_DNA"/>
</dbReference>
<evidence type="ECO:0000256" key="5">
    <source>
        <dbReference type="ARBA" id="ARBA00038359"/>
    </source>
</evidence>
<comment type="similarity">
    <text evidence="5">Belongs to the SAT4 family.</text>
</comment>
<comment type="caution">
    <text evidence="9">The sequence shown here is derived from an EMBL/GenBank/DDBJ whole genome shotgun (WGS) entry which is preliminary data.</text>
</comment>
<proteinExistence type="inferred from homology"/>
<feature type="region of interest" description="Disordered" evidence="6">
    <location>
        <begin position="279"/>
        <end position="364"/>
    </location>
</feature>
<dbReference type="Pfam" id="PF20684">
    <property type="entry name" value="Fung_rhodopsin"/>
    <property type="match status" value="1"/>
</dbReference>
<evidence type="ECO:0000259" key="8">
    <source>
        <dbReference type="Pfam" id="PF20684"/>
    </source>
</evidence>
<organism evidence="9 10">
    <name type="scientific">Staphylotrichum tortipilum</name>
    <dbReference type="NCBI Taxonomy" id="2831512"/>
    <lineage>
        <taxon>Eukaryota</taxon>
        <taxon>Fungi</taxon>
        <taxon>Dikarya</taxon>
        <taxon>Ascomycota</taxon>
        <taxon>Pezizomycotina</taxon>
        <taxon>Sordariomycetes</taxon>
        <taxon>Sordariomycetidae</taxon>
        <taxon>Sordariales</taxon>
        <taxon>Chaetomiaceae</taxon>
        <taxon>Staphylotrichum</taxon>
    </lineage>
</organism>
<evidence type="ECO:0000313" key="10">
    <source>
        <dbReference type="Proteomes" id="UP001303889"/>
    </source>
</evidence>
<evidence type="ECO:0000256" key="4">
    <source>
        <dbReference type="ARBA" id="ARBA00023136"/>
    </source>
</evidence>
<feature type="transmembrane region" description="Helical" evidence="7">
    <location>
        <begin position="237"/>
        <end position="257"/>
    </location>
</feature>
<keyword evidence="3 7" id="KW-1133">Transmembrane helix</keyword>
<evidence type="ECO:0000256" key="6">
    <source>
        <dbReference type="SAM" id="MobiDB-lite"/>
    </source>
</evidence>
<reference evidence="9" key="1">
    <citation type="journal article" date="2023" name="Mol. Phylogenet. Evol.">
        <title>Genome-scale phylogeny and comparative genomics of the fungal order Sordariales.</title>
        <authorList>
            <person name="Hensen N."/>
            <person name="Bonometti L."/>
            <person name="Westerberg I."/>
            <person name="Brannstrom I.O."/>
            <person name="Guillou S."/>
            <person name="Cros-Aarteil S."/>
            <person name="Calhoun S."/>
            <person name="Haridas S."/>
            <person name="Kuo A."/>
            <person name="Mondo S."/>
            <person name="Pangilinan J."/>
            <person name="Riley R."/>
            <person name="LaButti K."/>
            <person name="Andreopoulos B."/>
            <person name="Lipzen A."/>
            <person name="Chen C."/>
            <person name="Yan M."/>
            <person name="Daum C."/>
            <person name="Ng V."/>
            <person name="Clum A."/>
            <person name="Steindorff A."/>
            <person name="Ohm R.A."/>
            <person name="Martin F."/>
            <person name="Silar P."/>
            <person name="Natvig D.O."/>
            <person name="Lalanne C."/>
            <person name="Gautier V."/>
            <person name="Ament-Velasquez S.L."/>
            <person name="Kruys A."/>
            <person name="Hutchinson M.I."/>
            <person name="Powell A.J."/>
            <person name="Barry K."/>
            <person name="Miller A.N."/>
            <person name="Grigoriev I.V."/>
            <person name="Debuchy R."/>
            <person name="Gladieux P."/>
            <person name="Hiltunen Thoren M."/>
            <person name="Johannesson H."/>
        </authorList>
    </citation>
    <scope>NUCLEOTIDE SEQUENCE</scope>
    <source>
        <strain evidence="9">CBS 103.79</strain>
    </source>
</reference>
<feature type="transmembrane region" description="Helical" evidence="7">
    <location>
        <begin position="89"/>
        <end position="110"/>
    </location>
</feature>
<dbReference type="AlphaFoldDB" id="A0AAN6RNS6"/>
<evidence type="ECO:0000256" key="2">
    <source>
        <dbReference type="ARBA" id="ARBA00022692"/>
    </source>
</evidence>
<gene>
    <name evidence="9" type="ORF">C8A05DRAFT_20412</name>
</gene>
<feature type="transmembrane region" description="Helical" evidence="7">
    <location>
        <begin position="122"/>
        <end position="143"/>
    </location>
</feature>
<feature type="transmembrane region" description="Helical" evidence="7">
    <location>
        <begin position="163"/>
        <end position="187"/>
    </location>
</feature>
<feature type="transmembrane region" description="Helical" evidence="7">
    <location>
        <begin position="199"/>
        <end position="217"/>
    </location>
</feature>
<evidence type="ECO:0000256" key="1">
    <source>
        <dbReference type="ARBA" id="ARBA00004141"/>
    </source>
</evidence>
<reference evidence="9" key="2">
    <citation type="submission" date="2023-05" db="EMBL/GenBank/DDBJ databases">
        <authorList>
            <consortium name="Lawrence Berkeley National Laboratory"/>
            <person name="Steindorff A."/>
            <person name="Hensen N."/>
            <person name="Bonometti L."/>
            <person name="Westerberg I."/>
            <person name="Brannstrom I.O."/>
            <person name="Guillou S."/>
            <person name="Cros-Aarteil S."/>
            <person name="Calhoun S."/>
            <person name="Haridas S."/>
            <person name="Kuo A."/>
            <person name="Mondo S."/>
            <person name="Pangilinan J."/>
            <person name="Riley R."/>
            <person name="Labutti K."/>
            <person name="Andreopoulos B."/>
            <person name="Lipzen A."/>
            <person name="Chen C."/>
            <person name="Yanf M."/>
            <person name="Daum C."/>
            <person name="Ng V."/>
            <person name="Clum A."/>
            <person name="Ohm R."/>
            <person name="Martin F."/>
            <person name="Silar P."/>
            <person name="Natvig D."/>
            <person name="Lalanne C."/>
            <person name="Gautier V."/>
            <person name="Ament-Velasquez S.L."/>
            <person name="Kruys A."/>
            <person name="Hutchinson M.I."/>
            <person name="Powell A.J."/>
            <person name="Barry K."/>
            <person name="Miller A.N."/>
            <person name="Grigoriev I.V."/>
            <person name="Debuchy R."/>
            <person name="Gladieux P."/>
            <person name="Thoren M.H."/>
            <person name="Johannesson H."/>
        </authorList>
    </citation>
    <scope>NUCLEOTIDE SEQUENCE</scope>
    <source>
        <strain evidence="9">CBS 103.79</strain>
    </source>
</reference>
<keyword evidence="4 7" id="KW-0472">Membrane</keyword>
<feature type="compositionally biased region" description="Basic and acidic residues" evidence="6">
    <location>
        <begin position="307"/>
        <end position="324"/>
    </location>
</feature>